<comment type="cofactor">
    <cofactor evidence="1">
        <name>heme</name>
        <dbReference type="ChEBI" id="CHEBI:30413"/>
    </cofactor>
</comment>
<protein>
    <recommendedName>
        <fullName evidence="8">Cytochrome P450</fullName>
    </recommendedName>
</protein>
<evidence type="ECO:0008006" key="8">
    <source>
        <dbReference type="Google" id="ProtNLM"/>
    </source>
</evidence>
<comment type="similarity">
    <text evidence="2">Belongs to the cytochrome P450 family.</text>
</comment>
<dbReference type="AlphaFoldDB" id="A0AAD7ECX3"/>
<organism evidence="6 7">
    <name type="scientific">Mycena albidolilacea</name>
    <dbReference type="NCBI Taxonomy" id="1033008"/>
    <lineage>
        <taxon>Eukaryota</taxon>
        <taxon>Fungi</taxon>
        <taxon>Dikarya</taxon>
        <taxon>Basidiomycota</taxon>
        <taxon>Agaricomycotina</taxon>
        <taxon>Agaricomycetes</taxon>
        <taxon>Agaricomycetidae</taxon>
        <taxon>Agaricales</taxon>
        <taxon>Marasmiineae</taxon>
        <taxon>Mycenaceae</taxon>
        <taxon>Mycena</taxon>
    </lineage>
</organism>
<dbReference type="PANTHER" id="PTHR46206">
    <property type="entry name" value="CYTOCHROME P450"/>
    <property type="match status" value="1"/>
</dbReference>
<dbReference type="GO" id="GO:0004497">
    <property type="term" value="F:monooxygenase activity"/>
    <property type="evidence" value="ECO:0007669"/>
    <property type="project" value="InterPro"/>
</dbReference>
<evidence type="ECO:0000313" key="6">
    <source>
        <dbReference type="EMBL" id="KAJ7312492.1"/>
    </source>
</evidence>
<dbReference type="SUPFAM" id="SSF48264">
    <property type="entry name" value="Cytochrome P450"/>
    <property type="match status" value="1"/>
</dbReference>
<dbReference type="InterPro" id="IPR036396">
    <property type="entry name" value="Cyt_P450_sf"/>
</dbReference>
<evidence type="ECO:0000256" key="5">
    <source>
        <dbReference type="ARBA" id="ARBA00023004"/>
    </source>
</evidence>
<feature type="non-terminal residue" evidence="6">
    <location>
        <position position="1"/>
    </location>
</feature>
<dbReference type="GO" id="GO:0016705">
    <property type="term" value="F:oxidoreductase activity, acting on paired donors, with incorporation or reduction of molecular oxygen"/>
    <property type="evidence" value="ECO:0007669"/>
    <property type="project" value="InterPro"/>
</dbReference>
<reference evidence="6" key="1">
    <citation type="submission" date="2023-03" db="EMBL/GenBank/DDBJ databases">
        <title>Massive genome expansion in bonnet fungi (Mycena s.s.) driven by repeated elements and novel gene families across ecological guilds.</title>
        <authorList>
            <consortium name="Lawrence Berkeley National Laboratory"/>
            <person name="Harder C.B."/>
            <person name="Miyauchi S."/>
            <person name="Viragh M."/>
            <person name="Kuo A."/>
            <person name="Thoen E."/>
            <person name="Andreopoulos B."/>
            <person name="Lu D."/>
            <person name="Skrede I."/>
            <person name="Drula E."/>
            <person name="Henrissat B."/>
            <person name="Morin E."/>
            <person name="Kohler A."/>
            <person name="Barry K."/>
            <person name="LaButti K."/>
            <person name="Morin E."/>
            <person name="Salamov A."/>
            <person name="Lipzen A."/>
            <person name="Mereny Z."/>
            <person name="Hegedus B."/>
            <person name="Baldrian P."/>
            <person name="Stursova M."/>
            <person name="Weitz H."/>
            <person name="Taylor A."/>
            <person name="Grigoriev I.V."/>
            <person name="Nagy L.G."/>
            <person name="Martin F."/>
            <person name="Kauserud H."/>
        </authorList>
    </citation>
    <scope>NUCLEOTIDE SEQUENCE</scope>
    <source>
        <strain evidence="6">CBHHK002</strain>
    </source>
</reference>
<evidence type="ECO:0000256" key="4">
    <source>
        <dbReference type="ARBA" id="ARBA00023002"/>
    </source>
</evidence>
<accession>A0AAD7ECX3</accession>
<evidence type="ECO:0000256" key="1">
    <source>
        <dbReference type="ARBA" id="ARBA00001971"/>
    </source>
</evidence>
<dbReference type="GO" id="GO:0005506">
    <property type="term" value="F:iron ion binding"/>
    <property type="evidence" value="ECO:0007669"/>
    <property type="project" value="InterPro"/>
</dbReference>
<dbReference type="GO" id="GO:0020037">
    <property type="term" value="F:heme binding"/>
    <property type="evidence" value="ECO:0007669"/>
    <property type="project" value="InterPro"/>
</dbReference>
<keyword evidence="4" id="KW-0560">Oxidoreductase</keyword>
<feature type="non-terminal residue" evidence="6">
    <location>
        <position position="54"/>
    </location>
</feature>
<evidence type="ECO:0000256" key="3">
    <source>
        <dbReference type="ARBA" id="ARBA00022723"/>
    </source>
</evidence>
<keyword evidence="7" id="KW-1185">Reference proteome</keyword>
<evidence type="ECO:0000313" key="7">
    <source>
        <dbReference type="Proteomes" id="UP001218218"/>
    </source>
</evidence>
<dbReference type="Gene3D" id="1.10.630.10">
    <property type="entry name" value="Cytochrome P450"/>
    <property type="match status" value="1"/>
</dbReference>
<proteinExistence type="inferred from homology"/>
<comment type="caution">
    <text evidence="6">The sequence shown here is derived from an EMBL/GenBank/DDBJ whole genome shotgun (WGS) entry which is preliminary data.</text>
</comment>
<keyword evidence="3" id="KW-0479">Metal-binding</keyword>
<gene>
    <name evidence="6" type="ORF">DFH08DRAFT_668322</name>
</gene>
<dbReference type="EMBL" id="JARIHO010000072">
    <property type="protein sequence ID" value="KAJ7312492.1"/>
    <property type="molecule type" value="Genomic_DNA"/>
</dbReference>
<sequence length="54" mass="6125">GRFFAATMLKAILAHLVINYDLRGEVDGVRPPDDVFGAVAMPNWKAKVWVRKRQ</sequence>
<keyword evidence="5" id="KW-0408">Iron</keyword>
<evidence type="ECO:0000256" key="2">
    <source>
        <dbReference type="ARBA" id="ARBA00010617"/>
    </source>
</evidence>
<name>A0AAD7ECX3_9AGAR</name>
<dbReference type="Proteomes" id="UP001218218">
    <property type="component" value="Unassembled WGS sequence"/>
</dbReference>